<dbReference type="Pfam" id="PF02597">
    <property type="entry name" value="ThiS"/>
    <property type="match status" value="1"/>
</dbReference>
<keyword evidence="5" id="KW-1185">Reference proteome</keyword>
<dbReference type="KEGG" id="seds:AAY24_17100"/>
<evidence type="ECO:0000256" key="2">
    <source>
        <dbReference type="ARBA" id="ARBA00023004"/>
    </source>
</evidence>
<evidence type="ECO:0000313" key="5">
    <source>
        <dbReference type="Proteomes" id="UP000034410"/>
    </source>
</evidence>
<proteinExistence type="predicted"/>
<dbReference type="GO" id="GO:0046872">
    <property type="term" value="F:metal ion binding"/>
    <property type="evidence" value="ECO:0007669"/>
    <property type="project" value="UniProtKB-KW"/>
</dbReference>
<evidence type="ECO:0000256" key="1">
    <source>
        <dbReference type="ARBA" id="ARBA00022723"/>
    </source>
</evidence>
<dbReference type="InterPro" id="IPR016155">
    <property type="entry name" value="Mopterin_synth/thiamin_S_b"/>
</dbReference>
<dbReference type="EMBL" id="CP011412">
    <property type="protein sequence ID" value="AKH22366.1"/>
    <property type="molecule type" value="Genomic_DNA"/>
</dbReference>
<protein>
    <recommendedName>
        <fullName evidence="3">Gamma-butyrobetaine hydroxylase-like N-terminal domain-containing protein</fullName>
    </recommendedName>
</protein>
<dbReference type="AlphaFoldDB" id="A0A0F7K1D3"/>
<organism evidence="4 5">
    <name type="scientific">Sedimenticola thiotaurini</name>
    <dbReference type="NCBI Taxonomy" id="1543721"/>
    <lineage>
        <taxon>Bacteria</taxon>
        <taxon>Pseudomonadati</taxon>
        <taxon>Pseudomonadota</taxon>
        <taxon>Gammaproteobacteria</taxon>
        <taxon>Chromatiales</taxon>
        <taxon>Sedimenticolaceae</taxon>
        <taxon>Sedimenticola</taxon>
    </lineage>
</organism>
<dbReference type="OrthoDB" id="9794178at2"/>
<reference evidence="4 5" key="1">
    <citation type="journal article" date="2015" name="Genome Announc.">
        <title>Complete Genome Sequence of Sedimenticola thiotaurini Strain SIP-G1, a Polyphosphate- and Polyhydroxyalkanoate-Accumulating Sulfur-Oxidizing Gammaproteobacterium Isolated from Salt Marsh Sediments.</title>
        <authorList>
            <person name="Flood B.E."/>
            <person name="Jones D.S."/>
            <person name="Bailey J.V."/>
        </authorList>
    </citation>
    <scope>NUCLEOTIDE SEQUENCE [LARGE SCALE GENOMIC DNA]</scope>
    <source>
        <strain evidence="4 5">SIP-G1</strain>
    </source>
</reference>
<evidence type="ECO:0000259" key="3">
    <source>
        <dbReference type="Pfam" id="PF06155"/>
    </source>
</evidence>
<dbReference type="Pfam" id="PF06155">
    <property type="entry name" value="GBBH-like_N"/>
    <property type="match status" value="1"/>
</dbReference>
<dbReference type="InterPro" id="IPR010376">
    <property type="entry name" value="GBBH-like_N"/>
</dbReference>
<dbReference type="PANTHER" id="PTHR35303">
    <property type="entry name" value="OS02G0197800 PROTEIN"/>
    <property type="match status" value="1"/>
</dbReference>
<keyword evidence="1" id="KW-0479">Metal-binding</keyword>
<evidence type="ECO:0000313" key="4">
    <source>
        <dbReference type="EMBL" id="AKH22366.1"/>
    </source>
</evidence>
<dbReference type="InterPro" id="IPR003749">
    <property type="entry name" value="ThiS/MoaD-like"/>
</dbReference>
<dbReference type="Gene3D" id="3.30.2020.30">
    <property type="match status" value="1"/>
</dbReference>
<accession>A0A0F7K1D3</accession>
<keyword evidence="2" id="KW-0408">Iron</keyword>
<dbReference type="Gene3D" id="3.10.20.30">
    <property type="match status" value="1"/>
</dbReference>
<dbReference type="InterPro" id="IPR012675">
    <property type="entry name" value="Beta-grasp_dom_sf"/>
</dbReference>
<dbReference type="PANTHER" id="PTHR35303:SF5">
    <property type="entry name" value="OS02G0197800 PROTEIN"/>
    <property type="match status" value="1"/>
</dbReference>
<dbReference type="Proteomes" id="UP000034410">
    <property type="component" value="Chromosome"/>
</dbReference>
<feature type="domain" description="Gamma-butyrobetaine hydroxylase-like N-terminal" evidence="3">
    <location>
        <begin position="13"/>
        <end position="93"/>
    </location>
</feature>
<name>A0A0F7K1D3_9GAMM</name>
<dbReference type="SUPFAM" id="SSF54285">
    <property type="entry name" value="MoaD/ThiS"/>
    <property type="match status" value="1"/>
</dbReference>
<dbReference type="InterPro" id="IPR038492">
    <property type="entry name" value="GBBH-like_N_sf"/>
</dbReference>
<gene>
    <name evidence="4" type="ORF">AAY24_17100</name>
</gene>
<sequence>MSDKQPTRIPTAINLHSKSRLLAIEFSDGASFRLPCEYLRVFAKAKEVRTLDHPVTGKESVNITNIEPQGQYAVRLTFDDGHDSSIYSWDTLYELGVHQEENWRAYQESLEKIGYTPGQEGTGEGPRRIRLLYFTYLVKQLQKESEEVEIPTSVTDVTSLIEWLRRRNPDQAHLYREGSFQVTVNKQFSEPFTRIEGGDEVALIPTSPNAPTKK</sequence>